<feature type="compositionally biased region" description="Basic residues" evidence="7">
    <location>
        <begin position="112"/>
        <end position="124"/>
    </location>
</feature>
<evidence type="ECO:0000256" key="7">
    <source>
        <dbReference type="SAM" id="MobiDB-lite"/>
    </source>
</evidence>
<feature type="zinc finger region" description="C3H1-type" evidence="6">
    <location>
        <begin position="495"/>
        <end position="523"/>
    </location>
</feature>
<dbReference type="GO" id="GO:0008270">
    <property type="term" value="F:zinc ion binding"/>
    <property type="evidence" value="ECO:0007669"/>
    <property type="project" value="UniProtKB-KW"/>
</dbReference>
<feature type="compositionally biased region" description="Polar residues" evidence="7">
    <location>
        <begin position="208"/>
        <end position="220"/>
    </location>
</feature>
<dbReference type="OrthoDB" id="436852at2759"/>
<evidence type="ECO:0000259" key="9">
    <source>
        <dbReference type="PROSITE" id="PS50103"/>
    </source>
</evidence>
<comment type="subunit">
    <text evidence="1">Component of the NuA4 histone acetyltransferase complex.</text>
</comment>
<feature type="domain" description="C3H1-type" evidence="9">
    <location>
        <begin position="495"/>
        <end position="523"/>
    </location>
</feature>
<dbReference type="InterPro" id="IPR023780">
    <property type="entry name" value="Chromo_domain"/>
</dbReference>
<dbReference type="AlphaFoldDB" id="A0A2J6RJR0"/>
<evidence type="ECO:0000256" key="2">
    <source>
        <dbReference type="ARBA" id="ARBA00022723"/>
    </source>
</evidence>
<organism evidence="10 11">
    <name type="scientific">Hyaloscypha variabilis (strain UAMH 11265 / GT02V1 / F)</name>
    <name type="common">Meliniomyces variabilis</name>
    <dbReference type="NCBI Taxonomy" id="1149755"/>
    <lineage>
        <taxon>Eukaryota</taxon>
        <taxon>Fungi</taxon>
        <taxon>Dikarya</taxon>
        <taxon>Ascomycota</taxon>
        <taxon>Pezizomycotina</taxon>
        <taxon>Leotiomycetes</taxon>
        <taxon>Helotiales</taxon>
        <taxon>Hyaloscyphaceae</taxon>
        <taxon>Hyaloscypha</taxon>
        <taxon>Hyaloscypha variabilis</taxon>
    </lineage>
</organism>
<name>A0A2J6RJR0_HYAVF</name>
<proteinExistence type="predicted"/>
<dbReference type="Pfam" id="PF00385">
    <property type="entry name" value="Chromo"/>
    <property type="match status" value="1"/>
</dbReference>
<dbReference type="InterPro" id="IPR050974">
    <property type="entry name" value="Plant_ZF_CCCH"/>
</dbReference>
<dbReference type="InterPro" id="IPR000571">
    <property type="entry name" value="Znf_CCCH"/>
</dbReference>
<dbReference type="GO" id="GO:0003729">
    <property type="term" value="F:mRNA binding"/>
    <property type="evidence" value="ECO:0007669"/>
    <property type="project" value="TreeGrafter"/>
</dbReference>
<dbReference type="EMBL" id="KZ613947">
    <property type="protein sequence ID" value="PMD38739.1"/>
    <property type="molecule type" value="Genomic_DNA"/>
</dbReference>
<keyword evidence="2 6" id="KW-0479">Metal-binding</keyword>
<keyword evidence="5" id="KW-0238">DNA-binding</keyword>
<gene>
    <name evidence="10" type="ORF">L207DRAFT_390959</name>
</gene>
<feature type="region of interest" description="Disordered" evidence="7">
    <location>
        <begin position="109"/>
        <end position="267"/>
    </location>
</feature>
<feature type="compositionally biased region" description="Polar residues" evidence="7">
    <location>
        <begin position="233"/>
        <end position="248"/>
    </location>
</feature>
<feature type="zinc finger region" description="C3H1-type" evidence="6">
    <location>
        <begin position="402"/>
        <end position="430"/>
    </location>
</feature>
<dbReference type="InterPro" id="IPR000953">
    <property type="entry name" value="Chromo/chromo_shadow_dom"/>
</dbReference>
<feature type="compositionally biased region" description="Polar residues" evidence="7">
    <location>
        <begin position="348"/>
        <end position="371"/>
    </location>
</feature>
<dbReference type="Proteomes" id="UP000235786">
    <property type="component" value="Unassembled WGS sequence"/>
</dbReference>
<evidence type="ECO:0000259" key="8">
    <source>
        <dbReference type="PROSITE" id="PS50013"/>
    </source>
</evidence>
<feature type="compositionally biased region" description="Basic residues" evidence="7">
    <location>
        <begin position="155"/>
        <end position="169"/>
    </location>
</feature>
<evidence type="ECO:0000256" key="1">
    <source>
        <dbReference type="ARBA" id="ARBA00011353"/>
    </source>
</evidence>
<feature type="domain" description="C3H1-type" evidence="9">
    <location>
        <begin position="402"/>
        <end position="430"/>
    </location>
</feature>
<evidence type="ECO:0000256" key="3">
    <source>
        <dbReference type="ARBA" id="ARBA00022771"/>
    </source>
</evidence>
<keyword evidence="3 6" id="KW-0863">Zinc-finger</keyword>
<dbReference type="GO" id="GO:0003677">
    <property type="term" value="F:DNA binding"/>
    <property type="evidence" value="ECO:0007669"/>
    <property type="project" value="UniProtKB-KW"/>
</dbReference>
<feature type="zinc finger region" description="C3H1-type" evidence="6">
    <location>
        <begin position="545"/>
        <end position="573"/>
    </location>
</feature>
<accession>A0A2J6RJR0</accession>
<feature type="non-terminal residue" evidence="10">
    <location>
        <position position="1127"/>
    </location>
</feature>
<dbReference type="SMART" id="SM00298">
    <property type="entry name" value="CHROMO"/>
    <property type="match status" value="1"/>
</dbReference>
<feature type="zinc finger region" description="C3H1-type" evidence="6">
    <location>
        <begin position="450"/>
        <end position="473"/>
    </location>
</feature>
<feature type="compositionally biased region" description="Acidic residues" evidence="7">
    <location>
        <begin position="133"/>
        <end position="149"/>
    </location>
</feature>
<feature type="domain" description="C3H1-type" evidence="9">
    <location>
        <begin position="450"/>
        <end position="473"/>
    </location>
</feature>
<dbReference type="Gene3D" id="2.40.50.40">
    <property type="match status" value="1"/>
</dbReference>
<dbReference type="GO" id="GO:0006338">
    <property type="term" value="P:chromatin remodeling"/>
    <property type="evidence" value="ECO:0007669"/>
    <property type="project" value="UniProtKB-ARBA"/>
</dbReference>
<keyword evidence="4 6" id="KW-0862">Zinc</keyword>
<dbReference type="SUPFAM" id="SSF54160">
    <property type="entry name" value="Chromo domain-like"/>
    <property type="match status" value="1"/>
</dbReference>
<dbReference type="CDD" id="cd18966">
    <property type="entry name" value="chromodomain"/>
    <property type="match status" value="1"/>
</dbReference>
<dbReference type="PROSITE" id="PS50013">
    <property type="entry name" value="CHROMO_2"/>
    <property type="match status" value="1"/>
</dbReference>
<evidence type="ECO:0000256" key="4">
    <source>
        <dbReference type="ARBA" id="ARBA00022833"/>
    </source>
</evidence>
<evidence type="ECO:0008006" key="12">
    <source>
        <dbReference type="Google" id="ProtNLM"/>
    </source>
</evidence>
<dbReference type="PROSITE" id="PS50103">
    <property type="entry name" value="ZF_C3H1"/>
    <property type="match status" value="4"/>
</dbReference>
<dbReference type="STRING" id="1149755.A0A2J6RJR0"/>
<evidence type="ECO:0000313" key="11">
    <source>
        <dbReference type="Proteomes" id="UP000235786"/>
    </source>
</evidence>
<keyword evidence="11" id="KW-1185">Reference proteome</keyword>
<dbReference type="Pfam" id="PF00642">
    <property type="entry name" value="zf-CCCH"/>
    <property type="match status" value="1"/>
</dbReference>
<feature type="region of interest" description="Disordered" evidence="7">
    <location>
        <begin position="348"/>
        <end position="373"/>
    </location>
</feature>
<evidence type="ECO:0000256" key="5">
    <source>
        <dbReference type="ARBA" id="ARBA00023125"/>
    </source>
</evidence>
<reference evidence="10 11" key="1">
    <citation type="submission" date="2016-04" db="EMBL/GenBank/DDBJ databases">
        <title>A degradative enzymes factory behind the ericoid mycorrhizal symbiosis.</title>
        <authorList>
            <consortium name="DOE Joint Genome Institute"/>
            <person name="Martino E."/>
            <person name="Morin E."/>
            <person name="Grelet G."/>
            <person name="Kuo A."/>
            <person name="Kohler A."/>
            <person name="Daghino S."/>
            <person name="Barry K."/>
            <person name="Choi C."/>
            <person name="Cichocki N."/>
            <person name="Clum A."/>
            <person name="Copeland A."/>
            <person name="Hainaut M."/>
            <person name="Haridas S."/>
            <person name="Labutti K."/>
            <person name="Lindquist E."/>
            <person name="Lipzen A."/>
            <person name="Khouja H.-R."/>
            <person name="Murat C."/>
            <person name="Ohm R."/>
            <person name="Olson A."/>
            <person name="Spatafora J."/>
            <person name="Veneault-Fourrey C."/>
            <person name="Henrissat B."/>
            <person name="Grigoriev I."/>
            <person name="Martin F."/>
            <person name="Perotto S."/>
        </authorList>
    </citation>
    <scope>NUCLEOTIDE SEQUENCE [LARGE SCALE GENOMIC DNA]</scope>
    <source>
        <strain evidence="10 11">F</strain>
    </source>
</reference>
<dbReference type="PANTHER" id="PTHR12506:SF20">
    <property type="entry name" value="ZINC FINGER CCCH DOMAIN-CONTAINING PROTEIN 67"/>
    <property type="match status" value="1"/>
</dbReference>
<evidence type="ECO:0000313" key="10">
    <source>
        <dbReference type="EMBL" id="PMD38739.1"/>
    </source>
</evidence>
<feature type="domain" description="Chromo" evidence="8">
    <location>
        <begin position="33"/>
        <end position="70"/>
    </location>
</feature>
<evidence type="ECO:0000256" key="6">
    <source>
        <dbReference type="PROSITE-ProRule" id="PRU00723"/>
    </source>
</evidence>
<sequence>MTERTAIRQSMVDDDAISLTSTAVSEYDSEAEFSVDRILAEKTQSGKKRYLIFWEGYPLEKATWEPDKNINDEILDAWKERKAQESKGLEPPFNVAEFDALLARLAAEKADRRRRRKAKRKRIGRAVSPSASEADDSDSSIEAIEQNEVEDMKPGSKRKSKSPPKRPAKALKPANGRRGSTSSLASIDAARKLPVRKASGMSKKPSERSQPPSRQASEVSAPNVWRLTAARKTASSSEPSEPQSTRGAHSSRGRVATRGGGNVAHKNVFQAREPPKKRGTLLKNAMDPEKPPKKFSNMRLHRKAELQARDLAEGAPDISALGGLFDPSRPDSMIPIRPENLRKTSSNMVSFDTESNPLSVSETRTSSNNSRDAVRRPLAEVMDVDPSTTPTKPIRPPWNPSQPYNAICYSLRTTGDCADGHNCKYRHGDDPSLPLAPSPREQRAYHSMAICFFYAASGACPDDRDCQYIHSNDRNLAVAPSPLEVGGRPAWNSRDPLHAICYFLASTGSCKLGTRCKFIHSGDPSLPIAPSPNVNEMRGLIEYDERGRPTCKYWLRDDCRDTAQTCRWWHGPPSAKRQHALATNGPSVRFAMNEDELPTTTKVSQPMPHPGIIKPLEVSAVVPNPSSGSADLATKINPKMKIDDFRRKKALKELGNRAKEVTFGLDESQSLMLDVGDLSQALRLPWGLSFSGITKILFDQMCIAQDFQVQQGLLQRSRLWHGNMLPADSGDSETIKAIDKAADELICRSAGLLSSIQDFLVLVFPAKRDEWKFLEGMLDYSQDARLRYFIFQSNIDIRQSFRIKPTSLDIGASYREVLVEKIHGLDIKRILPIIKRSKPKSPNVYLLFPSTAAQTAEFIISWLRSSNRNCKIYTSQSEGSWQFFTHNPEIDQATVLVHESAAAELHRLPNLYSMVVEKNYSFWYISESSSPYPLFPSNTYHFDDATMGQLNAVRLFPHGCAFLLTPSFLVAEPHNAIQILSWFILSGSKSKYLSSTPRTWKLVCCHDLLDYTLEIANSKAAEKDALELKHRDNPAKDAILHEAGLSFPECNNRYKLHRMLVEFDSKRSLDSYSECDSDEGESEYPFIHANKHIDPDNEKALVEWFAAWTMRNLDMYKKFVVVGSSEA</sequence>
<dbReference type="PANTHER" id="PTHR12506">
    <property type="entry name" value="PROTEIN PHOSPHATASE RELATED"/>
    <property type="match status" value="1"/>
</dbReference>
<feature type="domain" description="C3H1-type" evidence="9">
    <location>
        <begin position="545"/>
        <end position="573"/>
    </location>
</feature>
<protein>
    <recommendedName>
        <fullName evidence="12">Chromo domain-containing protein</fullName>
    </recommendedName>
</protein>
<dbReference type="InterPro" id="IPR016197">
    <property type="entry name" value="Chromo-like_dom_sf"/>
</dbReference>
<dbReference type="Gene3D" id="4.10.1000.10">
    <property type="entry name" value="Zinc finger, CCCH-type"/>
    <property type="match status" value="2"/>
</dbReference>
<dbReference type="SMART" id="SM00356">
    <property type="entry name" value="ZnF_C3H1"/>
    <property type="match status" value="4"/>
</dbReference>